<evidence type="ECO:0000256" key="1">
    <source>
        <dbReference type="ARBA" id="ARBA00023015"/>
    </source>
</evidence>
<dbReference type="Proteomes" id="UP001595803">
    <property type="component" value="Unassembled WGS sequence"/>
</dbReference>
<keyword evidence="2" id="KW-0238">DNA-binding</keyword>
<dbReference type="PANTHER" id="PTHR33154">
    <property type="entry name" value="TRANSCRIPTIONAL REGULATOR, ARSR FAMILY"/>
    <property type="match status" value="1"/>
</dbReference>
<comment type="caution">
    <text evidence="5">The sequence shown here is derived from an EMBL/GenBank/DDBJ whole genome shotgun (WGS) entry which is preliminary data.</text>
</comment>
<dbReference type="InterPro" id="IPR051081">
    <property type="entry name" value="HTH_MetalResp_TranReg"/>
</dbReference>
<name>A0ABV7Z9B8_9DEIO</name>
<organism evidence="5 6">
    <name type="scientific">Deinococcus rufus</name>
    <dbReference type="NCBI Taxonomy" id="2136097"/>
    <lineage>
        <taxon>Bacteria</taxon>
        <taxon>Thermotogati</taxon>
        <taxon>Deinococcota</taxon>
        <taxon>Deinococci</taxon>
        <taxon>Deinococcales</taxon>
        <taxon>Deinococcaceae</taxon>
        <taxon>Deinococcus</taxon>
    </lineage>
</organism>
<dbReference type="EMBL" id="JBHRZG010000012">
    <property type="protein sequence ID" value="MFC3833628.1"/>
    <property type="molecule type" value="Genomic_DNA"/>
</dbReference>
<dbReference type="RefSeq" id="WP_295813938.1">
    <property type="nucleotide sequence ID" value="NZ_JBHRZG010000012.1"/>
</dbReference>
<dbReference type="Gene3D" id="1.10.10.10">
    <property type="entry name" value="Winged helix-like DNA-binding domain superfamily/Winged helix DNA-binding domain"/>
    <property type="match status" value="1"/>
</dbReference>
<evidence type="ECO:0000313" key="6">
    <source>
        <dbReference type="Proteomes" id="UP001595803"/>
    </source>
</evidence>
<feature type="domain" description="HTH arsR-type" evidence="4">
    <location>
        <begin position="1"/>
        <end position="95"/>
    </location>
</feature>
<evidence type="ECO:0000259" key="4">
    <source>
        <dbReference type="PROSITE" id="PS50987"/>
    </source>
</evidence>
<evidence type="ECO:0000256" key="2">
    <source>
        <dbReference type="ARBA" id="ARBA00023125"/>
    </source>
</evidence>
<dbReference type="SUPFAM" id="SSF46785">
    <property type="entry name" value="Winged helix' DNA-binding domain"/>
    <property type="match status" value="1"/>
</dbReference>
<gene>
    <name evidence="5" type="ORF">ACFOSB_12235</name>
</gene>
<evidence type="ECO:0000313" key="5">
    <source>
        <dbReference type="EMBL" id="MFC3833628.1"/>
    </source>
</evidence>
<reference evidence="6" key="1">
    <citation type="journal article" date="2019" name="Int. J. Syst. Evol. Microbiol.">
        <title>The Global Catalogue of Microorganisms (GCM) 10K type strain sequencing project: providing services to taxonomists for standard genome sequencing and annotation.</title>
        <authorList>
            <consortium name="The Broad Institute Genomics Platform"/>
            <consortium name="The Broad Institute Genome Sequencing Center for Infectious Disease"/>
            <person name="Wu L."/>
            <person name="Ma J."/>
        </authorList>
    </citation>
    <scope>NUCLEOTIDE SEQUENCE [LARGE SCALE GENOMIC DNA]</scope>
    <source>
        <strain evidence="6">CCTCC AB 2017081</strain>
    </source>
</reference>
<keyword evidence="6" id="KW-1185">Reference proteome</keyword>
<dbReference type="CDD" id="cd00090">
    <property type="entry name" value="HTH_ARSR"/>
    <property type="match status" value="1"/>
</dbReference>
<protein>
    <submittedName>
        <fullName evidence="5">ArsR/SmtB family transcription factor</fullName>
    </submittedName>
</protein>
<sequence length="106" mass="11643">MIPRSPVPVLDVLKALASDVRFEIVQLLAHGERCVCDLEAQLALPQSKVSYHMAVLLEAGLVTRDQRGKNSYYSLDRARLYAVGGEVLTALLVPDRPLTHQVSSVC</sequence>
<dbReference type="InterPro" id="IPR036388">
    <property type="entry name" value="WH-like_DNA-bd_sf"/>
</dbReference>
<keyword evidence="1" id="KW-0805">Transcription regulation</keyword>
<dbReference type="PANTHER" id="PTHR33154:SF18">
    <property type="entry name" value="ARSENICAL RESISTANCE OPERON REPRESSOR"/>
    <property type="match status" value="1"/>
</dbReference>
<dbReference type="SMART" id="SM00418">
    <property type="entry name" value="HTH_ARSR"/>
    <property type="match status" value="1"/>
</dbReference>
<dbReference type="PRINTS" id="PR00778">
    <property type="entry name" value="HTHARSR"/>
</dbReference>
<dbReference type="Pfam" id="PF01022">
    <property type="entry name" value="HTH_5"/>
    <property type="match status" value="1"/>
</dbReference>
<proteinExistence type="predicted"/>
<dbReference type="InterPro" id="IPR011991">
    <property type="entry name" value="ArsR-like_HTH"/>
</dbReference>
<dbReference type="InterPro" id="IPR001845">
    <property type="entry name" value="HTH_ArsR_DNA-bd_dom"/>
</dbReference>
<dbReference type="NCBIfam" id="NF033788">
    <property type="entry name" value="HTH_metalloreg"/>
    <property type="match status" value="1"/>
</dbReference>
<dbReference type="InterPro" id="IPR036390">
    <property type="entry name" value="WH_DNA-bd_sf"/>
</dbReference>
<keyword evidence="3" id="KW-0804">Transcription</keyword>
<accession>A0ABV7Z9B8</accession>
<dbReference type="PROSITE" id="PS50987">
    <property type="entry name" value="HTH_ARSR_2"/>
    <property type="match status" value="1"/>
</dbReference>
<evidence type="ECO:0000256" key="3">
    <source>
        <dbReference type="ARBA" id="ARBA00023163"/>
    </source>
</evidence>